<dbReference type="Gene3D" id="3.80.10.10">
    <property type="entry name" value="Ribonuclease Inhibitor"/>
    <property type="match status" value="1"/>
</dbReference>
<evidence type="ECO:0000313" key="2">
    <source>
        <dbReference type="Proteomes" id="UP000305067"/>
    </source>
</evidence>
<protein>
    <submittedName>
        <fullName evidence="1">Uncharacterized protein</fullName>
    </submittedName>
</protein>
<dbReference type="EMBL" id="ML178823">
    <property type="protein sequence ID" value="TFL02146.1"/>
    <property type="molecule type" value="Genomic_DNA"/>
</dbReference>
<accession>A0A5C3QJN5</accession>
<gene>
    <name evidence="1" type="ORF">BDV98DRAFT_52726</name>
</gene>
<proteinExistence type="predicted"/>
<name>A0A5C3QJN5_9AGAR</name>
<dbReference type="InterPro" id="IPR036047">
    <property type="entry name" value="F-box-like_dom_sf"/>
</dbReference>
<evidence type="ECO:0000313" key="1">
    <source>
        <dbReference type="EMBL" id="TFL02146.1"/>
    </source>
</evidence>
<dbReference type="SUPFAM" id="SSF52047">
    <property type="entry name" value="RNI-like"/>
    <property type="match status" value="1"/>
</dbReference>
<keyword evidence="2" id="KW-1185">Reference proteome</keyword>
<organism evidence="1 2">
    <name type="scientific">Pterulicium gracile</name>
    <dbReference type="NCBI Taxonomy" id="1884261"/>
    <lineage>
        <taxon>Eukaryota</taxon>
        <taxon>Fungi</taxon>
        <taxon>Dikarya</taxon>
        <taxon>Basidiomycota</taxon>
        <taxon>Agaricomycotina</taxon>
        <taxon>Agaricomycetes</taxon>
        <taxon>Agaricomycetidae</taxon>
        <taxon>Agaricales</taxon>
        <taxon>Pleurotineae</taxon>
        <taxon>Pterulaceae</taxon>
        <taxon>Pterulicium</taxon>
    </lineage>
</organism>
<dbReference type="Proteomes" id="UP000305067">
    <property type="component" value="Unassembled WGS sequence"/>
</dbReference>
<dbReference type="OrthoDB" id="3156934at2759"/>
<dbReference type="SUPFAM" id="SSF81383">
    <property type="entry name" value="F-box domain"/>
    <property type="match status" value="1"/>
</dbReference>
<dbReference type="Gene3D" id="1.20.1280.50">
    <property type="match status" value="1"/>
</dbReference>
<reference evidence="1 2" key="1">
    <citation type="journal article" date="2019" name="Nat. Ecol. Evol.">
        <title>Megaphylogeny resolves global patterns of mushroom evolution.</title>
        <authorList>
            <person name="Varga T."/>
            <person name="Krizsan K."/>
            <person name="Foldi C."/>
            <person name="Dima B."/>
            <person name="Sanchez-Garcia M."/>
            <person name="Sanchez-Ramirez S."/>
            <person name="Szollosi G.J."/>
            <person name="Szarkandi J.G."/>
            <person name="Papp V."/>
            <person name="Albert L."/>
            <person name="Andreopoulos W."/>
            <person name="Angelini C."/>
            <person name="Antonin V."/>
            <person name="Barry K.W."/>
            <person name="Bougher N.L."/>
            <person name="Buchanan P."/>
            <person name="Buyck B."/>
            <person name="Bense V."/>
            <person name="Catcheside P."/>
            <person name="Chovatia M."/>
            <person name="Cooper J."/>
            <person name="Damon W."/>
            <person name="Desjardin D."/>
            <person name="Finy P."/>
            <person name="Geml J."/>
            <person name="Haridas S."/>
            <person name="Hughes K."/>
            <person name="Justo A."/>
            <person name="Karasinski D."/>
            <person name="Kautmanova I."/>
            <person name="Kiss B."/>
            <person name="Kocsube S."/>
            <person name="Kotiranta H."/>
            <person name="LaButti K.M."/>
            <person name="Lechner B.E."/>
            <person name="Liimatainen K."/>
            <person name="Lipzen A."/>
            <person name="Lukacs Z."/>
            <person name="Mihaltcheva S."/>
            <person name="Morgado L.N."/>
            <person name="Niskanen T."/>
            <person name="Noordeloos M.E."/>
            <person name="Ohm R.A."/>
            <person name="Ortiz-Santana B."/>
            <person name="Ovrebo C."/>
            <person name="Racz N."/>
            <person name="Riley R."/>
            <person name="Savchenko A."/>
            <person name="Shiryaev A."/>
            <person name="Soop K."/>
            <person name="Spirin V."/>
            <person name="Szebenyi C."/>
            <person name="Tomsovsky M."/>
            <person name="Tulloss R.E."/>
            <person name="Uehling J."/>
            <person name="Grigoriev I.V."/>
            <person name="Vagvolgyi C."/>
            <person name="Papp T."/>
            <person name="Martin F.M."/>
            <person name="Miettinen O."/>
            <person name="Hibbett D.S."/>
            <person name="Nagy L.G."/>
        </authorList>
    </citation>
    <scope>NUCLEOTIDE SEQUENCE [LARGE SCALE GENOMIC DNA]</scope>
    <source>
        <strain evidence="1 2">CBS 309.79</strain>
    </source>
</reference>
<dbReference type="AlphaFoldDB" id="A0A5C3QJN5"/>
<dbReference type="InterPro" id="IPR032675">
    <property type="entry name" value="LRR_dom_sf"/>
</dbReference>
<sequence length="445" mass="49654">MPRFAAVLNEIRTQIASESTRSACLTIDDCIADASSLILDLKFLRNQRTSFSALPTEILSHILVLAVQPARLDVPRDSWEYLPLPWEEHVELTRVCRRWRAVAMGCPEYWAGVPFSSSRNYSQMLARSRSAPLRIRIDVNGSHLTRPRLSGGMPLQSDANRLAELHVRLDEARFALFMQYFPHDEAPALRSLNLACQKGFRPATIDQAAQHYQIPLHVFTCAKPRLRELRLYSCSVPWDSIQLTKSFPKNLHTLHLGHTAGPTSELLCDALKASPGLRDLRLIRSLDPRGTLYRAEKIQLGHLERCRVEDDTGPFAQFYSSISHPKSTIVSIDVGLRTSDSFPALLSACGLFSPSPEQKLELSLHKSQYSSRLTLCTLSSSQSNKFELAINLFAAPIPSILSTLHSIPSLEEVTVKISAHAQVRAAAFANPTVSRPSSHLYTPSK</sequence>